<evidence type="ECO:0000313" key="4">
    <source>
        <dbReference type="Proteomes" id="UP000232688"/>
    </source>
</evidence>
<dbReference type="AlphaFoldDB" id="A0A2N0QNP4"/>
<protein>
    <submittedName>
        <fullName evidence="3">Uncharacterized protein</fullName>
    </submittedName>
</protein>
<feature type="non-terminal residue" evidence="3">
    <location>
        <position position="1"/>
    </location>
</feature>
<feature type="compositionally biased region" description="Low complexity" evidence="2">
    <location>
        <begin position="66"/>
        <end position="100"/>
    </location>
</feature>
<feature type="coiled-coil region" evidence="1">
    <location>
        <begin position="147"/>
        <end position="174"/>
    </location>
</feature>
<feature type="region of interest" description="Disordered" evidence="2">
    <location>
        <begin position="180"/>
        <end position="251"/>
    </location>
</feature>
<accession>A0A2N0QNP4</accession>
<feature type="compositionally biased region" description="Low complexity" evidence="2">
    <location>
        <begin position="234"/>
        <end position="244"/>
    </location>
</feature>
<reference evidence="3 4" key="2">
    <citation type="submission" date="2017-10" db="EMBL/GenBank/DDBJ databases">
        <title>Genome analyses suggest a sexual origin of heterokaryosis in a supposedly ancient asexual fungus.</title>
        <authorList>
            <person name="Corradi N."/>
            <person name="Sedzielewska K."/>
            <person name="Noel J."/>
            <person name="Charron P."/>
            <person name="Farinelli L."/>
            <person name="Marton T."/>
            <person name="Kruger M."/>
            <person name="Pelin A."/>
            <person name="Brachmann A."/>
            <person name="Corradi N."/>
        </authorList>
    </citation>
    <scope>NUCLEOTIDE SEQUENCE [LARGE SCALE GENOMIC DNA]</scope>
    <source>
        <strain evidence="3 4">A1</strain>
    </source>
</reference>
<gene>
    <name evidence="3" type="ORF">RhiirA1_404803</name>
</gene>
<feature type="compositionally biased region" description="Low complexity" evidence="2">
    <location>
        <begin position="212"/>
        <end position="226"/>
    </location>
</feature>
<evidence type="ECO:0000256" key="2">
    <source>
        <dbReference type="SAM" id="MobiDB-lite"/>
    </source>
</evidence>
<dbReference type="Proteomes" id="UP000232688">
    <property type="component" value="Unassembled WGS sequence"/>
</dbReference>
<evidence type="ECO:0000313" key="3">
    <source>
        <dbReference type="EMBL" id="PKC52676.1"/>
    </source>
</evidence>
<proteinExistence type="predicted"/>
<reference evidence="3 4" key="1">
    <citation type="submission" date="2017-10" db="EMBL/GenBank/DDBJ databases">
        <title>Extensive intraspecific genome diversity in a model arbuscular mycorrhizal fungus.</title>
        <authorList>
            <person name="Chen E.C.H."/>
            <person name="Morin E."/>
            <person name="Baudet D."/>
            <person name="Noel J."/>
            <person name="Ndikumana S."/>
            <person name="Charron P."/>
            <person name="St-Onge C."/>
            <person name="Giorgi J."/>
            <person name="Grigoriev I.V."/>
            <person name="Roux C."/>
            <person name="Martin F.M."/>
            <person name="Corradi N."/>
        </authorList>
    </citation>
    <scope>NUCLEOTIDE SEQUENCE [LARGE SCALE GENOMIC DNA]</scope>
    <source>
        <strain evidence="3 4">A1</strain>
    </source>
</reference>
<feature type="compositionally biased region" description="Polar residues" evidence="2">
    <location>
        <begin position="101"/>
        <end position="110"/>
    </location>
</feature>
<dbReference type="EMBL" id="LLXH01005348">
    <property type="protein sequence ID" value="PKC52676.1"/>
    <property type="molecule type" value="Genomic_DNA"/>
</dbReference>
<sequence>LCHRCGKLGCAPTSCPLNQRRGRSRTRDPVAALKERFNIGQRPAQQRAPRNNSRSRSRSKSRDRSASAQRPNSNSNRSNNNNNSSNNTKPSSSGPVNSSSTAHGRTPSNNRKGKDRSVSFSSNARAPLLDPNSPNALEAALKILNVLKNLQQDVARVESRISNLELNNQRLSAIEAHLGINPPSAPVVNSEPDRMEEDPPETTGTLIPHPNAPLSSGAKNSSSPKSTLNNIPHSTLTSTSTPSPQDELNSVIQDQKAIKDTLQSLTGSIQGFIASLGGSPSDRASAPSQ</sequence>
<feature type="region of interest" description="Disordered" evidence="2">
    <location>
        <begin position="34"/>
        <end position="132"/>
    </location>
</feature>
<dbReference type="VEuPathDB" id="FungiDB:RhiirA1_404803"/>
<organism evidence="3 4">
    <name type="scientific">Rhizophagus irregularis</name>
    <dbReference type="NCBI Taxonomy" id="588596"/>
    <lineage>
        <taxon>Eukaryota</taxon>
        <taxon>Fungi</taxon>
        <taxon>Fungi incertae sedis</taxon>
        <taxon>Mucoromycota</taxon>
        <taxon>Glomeromycotina</taxon>
        <taxon>Glomeromycetes</taxon>
        <taxon>Glomerales</taxon>
        <taxon>Glomeraceae</taxon>
        <taxon>Rhizophagus</taxon>
    </lineage>
</organism>
<name>A0A2N0QNP4_9GLOM</name>
<evidence type="ECO:0000256" key="1">
    <source>
        <dbReference type="SAM" id="Coils"/>
    </source>
</evidence>
<keyword evidence="1" id="KW-0175">Coiled coil</keyword>
<comment type="caution">
    <text evidence="3">The sequence shown here is derived from an EMBL/GenBank/DDBJ whole genome shotgun (WGS) entry which is preliminary data.</text>
</comment>